<dbReference type="KEGG" id="pnp:IJ22_31100"/>
<accession>A0A0U2IMW0</accession>
<protein>
    <submittedName>
        <fullName evidence="2">HD domain-containing protein</fullName>
    </submittedName>
</protein>
<feature type="domain" description="HD-GYP" evidence="1">
    <location>
        <begin position="1"/>
        <end position="194"/>
    </location>
</feature>
<dbReference type="Gene3D" id="1.10.3210.10">
    <property type="entry name" value="Hypothetical protein af1432"/>
    <property type="match status" value="1"/>
</dbReference>
<dbReference type="InterPro" id="IPR006675">
    <property type="entry name" value="HDIG_dom"/>
</dbReference>
<dbReference type="SUPFAM" id="SSF109604">
    <property type="entry name" value="HD-domain/PDEase-like"/>
    <property type="match status" value="1"/>
</dbReference>
<gene>
    <name evidence="2" type="ORF">IJ22_31100</name>
</gene>
<dbReference type="STRING" id="162209.IJ22_31100"/>
<proteinExistence type="predicted"/>
<evidence type="ECO:0000313" key="3">
    <source>
        <dbReference type="Proteomes" id="UP000061660"/>
    </source>
</evidence>
<dbReference type="CDD" id="cd00077">
    <property type="entry name" value="HDc"/>
    <property type="match status" value="1"/>
</dbReference>
<dbReference type="SMART" id="SM00471">
    <property type="entry name" value="HDc"/>
    <property type="match status" value="1"/>
</dbReference>
<name>A0A0U2IMW0_9BACL</name>
<dbReference type="PANTHER" id="PTHR43155">
    <property type="entry name" value="CYCLIC DI-GMP PHOSPHODIESTERASE PA4108-RELATED"/>
    <property type="match status" value="1"/>
</dbReference>
<dbReference type="InterPro" id="IPR037522">
    <property type="entry name" value="HD_GYP_dom"/>
</dbReference>
<reference evidence="3" key="1">
    <citation type="submission" date="2015-12" db="EMBL/GenBank/DDBJ databases">
        <title>Complete genome sequences of two moderately thermophilic Paenibacillus species.</title>
        <authorList>
            <person name="Butler R.III."/>
            <person name="Wang J."/>
            <person name="Stark B.C."/>
            <person name="Pombert J.-F."/>
        </authorList>
    </citation>
    <scope>NUCLEOTIDE SEQUENCE [LARGE SCALE GENOMIC DNA]</scope>
    <source>
        <strain evidence="3">32O-Y</strain>
    </source>
</reference>
<dbReference type="PANTHER" id="PTHR43155:SF2">
    <property type="entry name" value="CYCLIC DI-GMP PHOSPHODIESTERASE PA4108"/>
    <property type="match status" value="1"/>
</dbReference>
<evidence type="ECO:0000313" key="2">
    <source>
        <dbReference type="EMBL" id="ALS23483.1"/>
    </source>
</evidence>
<dbReference type="PATRIC" id="fig|162209.4.peg.3326"/>
<dbReference type="PROSITE" id="PS51832">
    <property type="entry name" value="HD_GYP"/>
    <property type="match status" value="1"/>
</dbReference>
<sequence length="201" mass="23642">MKNERLLYILFRLMKKELSTYEHCMRVGKMARIMASYLHFNQEQTRSLVVGCLLHDIGKIFIPTDIITKKTGTTAEEWETMKRYPVLGANLAQKEGIHDLNIIEIIKYHRERWDGSGYPYGLRGEFIPTFARICSILDAFDDMLQDGPHRKGLSVQEAKQELWYQSRKQFDKNLVQVFLSIPLHELKTFSGFGKWRKEYYG</sequence>
<evidence type="ECO:0000259" key="1">
    <source>
        <dbReference type="PROSITE" id="PS51832"/>
    </source>
</evidence>
<organism evidence="2 3">
    <name type="scientific">Paenibacillus naphthalenovorans</name>
    <dbReference type="NCBI Taxonomy" id="162209"/>
    <lineage>
        <taxon>Bacteria</taxon>
        <taxon>Bacillati</taxon>
        <taxon>Bacillota</taxon>
        <taxon>Bacilli</taxon>
        <taxon>Bacillales</taxon>
        <taxon>Paenibacillaceae</taxon>
        <taxon>Paenibacillus</taxon>
    </lineage>
</organism>
<dbReference type="RefSeq" id="WP_235594140.1">
    <property type="nucleotide sequence ID" value="NZ_CP013652.1"/>
</dbReference>
<dbReference type="AlphaFoldDB" id="A0A0U2IMW0"/>
<reference evidence="2 3" key="2">
    <citation type="journal article" date="2016" name="Genome Announc.">
        <title>Complete Genome Sequences of Two Interactive Moderate Thermophiles, Paenibacillus napthalenovorans 32O-Y and Paenibacillus sp. 32O-W.</title>
        <authorList>
            <person name="Butler R.R.III."/>
            <person name="Wang J."/>
            <person name="Stark B.C."/>
            <person name="Pombert J.F."/>
        </authorList>
    </citation>
    <scope>NUCLEOTIDE SEQUENCE [LARGE SCALE GENOMIC DNA]</scope>
    <source>
        <strain evidence="2 3">32O-Y</strain>
    </source>
</reference>
<dbReference type="Proteomes" id="UP000061660">
    <property type="component" value="Chromosome"/>
</dbReference>
<keyword evidence="3" id="KW-1185">Reference proteome</keyword>
<dbReference type="Pfam" id="PF13487">
    <property type="entry name" value="HD_5"/>
    <property type="match status" value="1"/>
</dbReference>
<dbReference type="EMBL" id="CP013652">
    <property type="protein sequence ID" value="ALS23483.1"/>
    <property type="molecule type" value="Genomic_DNA"/>
</dbReference>
<dbReference type="NCBIfam" id="TIGR00277">
    <property type="entry name" value="HDIG"/>
    <property type="match status" value="1"/>
</dbReference>
<dbReference type="InterPro" id="IPR003607">
    <property type="entry name" value="HD/PDEase_dom"/>
</dbReference>